<accession>A0A4S3MU24</accession>
<gene>
    <name evidence="6 8" type="primary">tilS</name>
    <name evidence="8" type="ORF">E7811_04675</name>
</gene>
<evidence type="ECO:0000256" key="6">
    <source>
        <dbReference type="HAMAP-Rule" id="MF_01161"/>
    </source>
</evidence>
<evidence type="ECO:0000259" key="7">
    <source>
        <dbReference type="Pfam" id="PF01171"/>
    </source>
</evidence>
<evidence type="ECO:0000256" key="5">
    <source>
        <dbReference type="ARBA" id="ARBA00048539"/>
    </source>
</evidence>
<evidence type="ECO:0000313" key="9">
    <source>
        <dbReference type="Proteomes" id="UP000309450"/>
    </source>
</evidence>
<keyword evidence="2 6" id="KW-0819">tRNA processing</keyword>
<name>A0A4S3MU24_9RHOB</name>
<feature type="domain" description="tRNA(Ile)-lysidine/2-thiocytidine synthase N-terminal" evidence="7">
    <location>
        <begin position="1"/>
        <end position="168"/>
    </location>
</feature>
<dbReference type="CDD" id="cd01992">
    <property type="entry name" value="TilS_N"/>
    <property type="match status" value="1"/>
</dbReference>
<comment type="caution">
    <text evidence="6">Lacks conserved residue(s) required for the propagation of feature annotation.</text>
</comment>
<dbReference type="InterPro" id="IPR011063">
    <property type="entry name" value="TilS/TtcA_N"/>
</dbReference>
<dbReference type="AlphaFoldDB" id="A0A4S3MU24"/>
<comment type="similarity">
    <text evidence="6">Belongs to the tRNA(Ile)-lysidine synthase family.</text>
</comment>
<dbReference type="GO" id="GO:0005737">
    <property type="term" value="C:cytoplasm"/>
    <property type="evidence" value="ECO:0007669"/>
    <property type="project" value="UniProtKB-SubCell"/>
</dbReference>
<keyword evidence="9" id="KW-1185">Reference proteome</keyword>
<dbReference type="InterPro" id="IPR014729">
    <property type="entry name" value="Rossmann-like_a/b/a_fold"/>
</dbReference>
<comment type="function">
    <text evidence="6">Ligates lysine onto the cytidine present at position 34 of the AUA codon-specific tRNA(Ile) that contains the anticodon CAU, in an ATP-dependent manner. Cytidine is converted to lysidine, thus changing the amino acid specificity of the tRNA from methionine to isoleucine.</text>
</comment>
<dbReference type="SUPFAM" id="SSF52402">
    <property type="entry name" value="Adenine nucleotide alpha hydrolases-like"/>
    <property type="match status" value="1"/>
</dbReference>
<evidence type="ECO:0000256" key="4">
    <source>
        <dbReference type="ARBA" id="ARBA00022840"/>
    </source>
</evidence>
<sequence>MALLHLLHRAAPHRGFSLSAVTVDHRLRPEAAAEAHAVARFCAGLGVPHETLVWDHGAIQGNVMDEARRARISLISAWARAKGIGHVALGHTADDRAEGFLMGLGRASGLDGLTGLRPFWREAGVWWGRPLLLHGRQELRAYLTRHGIGWIDDPTNEDDRFARIRARRALAALAPLGITIDRLATTIDALTEARRALEAATKAAAARMDCAAGALRIGQQDLADLPREIRRRLLTAAIRWMGGADYPPREAKVAHLLEALDEGRDATLGGVRFRSRKGGVSITREPRAACGPVAIGQVWDHRWQVEGPDLPGAHVAALGAEGLRQVADWRQSGLARDVLAVTPAIWQGKRLIAAPSCEKTGQWRATCCPSFVTFILSD</sequence>
<dbReference type="NCBIfam" id="TIGR02432">
    <property type="entry name" value="lysidine_TilS_N"/>
    <property type="match status" value="1"/>
</dbReference>
<organism evidence="8 9">
    <name type="scientific">Aliigemmobacter aestuarii</name>
    <dbReference type="NCBI Taxonomy" id="1445661"/>
    <lineage>
        <taxon>Bacteria</taxon>
        <taxon>Pseudomonadati</taxon>
        <taxon>Pseudomonadota</taxon>
        <taxon>Alphaproteobacteria</taxon>
        <taxon>Rhodobacterales</taxon>
        <taxon>Paracoccaceae</taxon>
        <taxon>Aliigemmobacter</taxon>
    </lineage>
</organism>
<comment type="caution">
    <text evidence="8">The sequence shown here is derived from an EMBL/GenBank/DDBJ whole genome shotgun (WGS) entry which is preliminary data.</text>
</comment>
<dbReference type="EC" id="6.3.4.19" evidence="6"/>
<proteinExistence type="inferred from homology"/>
<dbReference type="PANTHER" id="PTHR43033">
    <property type="entry name" value="TRNA(ILE)-LYSIDINE SYNTHASE-RELATED"/>
    <property type="match status" value="1"/>
</dbReference>
<dbReference type="PANTHER" id="PTHR43033:SF1">
    <property type="entry name" value="TRNA(ILE)-LYSIDINE SYNTHASE-RELATED"/>
    <property type="match status" value="1"/>
</dbReference>
<protein>
    <recommendedName>
        <fullName evidence="6">tRNA(Ile)-lysidine synthase</fullName>
        <ecNumber evidence="6">6.3.4.19</ecNumber>
    </recommendedName>
    <alternativeName>
        <fullName evidence="6">tRNA(Ile)-2-lysyl-cytidine synthase</fullName>
    </alternativeName>
    <alternativeName>
        <fullName evidence="6">tRNA(Ile)-lysidine synthetase</fullName>
    </alternativeName>
</protein>
<comment type="catalytic activity">
    <reaction evidence="5 6">
        <text>cytidine(34) in tRNA(Ile2) + L-lysine + ATP = lysidine(34) in tRNA(Ile2) + AMP + diphosphate + H(+)</text>
        <dbReference type="Rhea" id="RHEA:43744"/>
        <dbReference type="Rhea" id="RHEA-COMP:10625"/>
        <dbReference type="Rhea" id="RHEA-COMP:10670"/>
        <dbReference type="ChEBI" id="CHEBI:15378"/>
        <dbReference type="ChEBI" id="CHEBI:30616"/>
        <dbReference type="ChEBI" id="CHEBI:32551"/>
        <dbReference type="ChEBI" id="CHEBI:33019"/>
        <dbReference type="ChEBI" id="CHEBI:82748"/>
        <dbReference type="ChEBI" id="CHEBI:83665"/>
        <dbReference type="ChEBI" id="CHEBI:456215"/>
        <dbReference type="EC" id="6.3.4.19"/>
    </reaction>
</comment>
<keyword evidence="1 6" id="KW-0436">Ligase</keyword>
<comment type="subcellular location">
    <subcellularLocation>
        <location evidence="6">Cytoplasm</location>
    </subcellularLocation>
</comment>
<evidence type="ECO:0000256" key="3">
    <source>
        <dbReference type="ARBA" id="ARBA00022741"/>
    </source>
</evidence>
<keyword evidence="3" id="KW-0547">Nucleotide-binding</keyword>
<dbReference type="EMBL" id="SSND01000001">
    <property type="protein sequence ID" value="THD85021.1"/>
    <property type="molecule type" value="Genomic_DNA"/>
</dbReference>
<evidence type="ECO:0000256" key="2">
    <source>
        <dbReference type="ARBA" id="ARBA00022694"/>
    </source>
</evidence>
<dbReference type="GO" id="GO:0006400">
    <property type="term" value="P:tRNA modification"/>
    <property type="evidence" value="ECO:0007669"/>
    <property type="project" value="UniProtKB-UniRule"/>
</dbReference>
<evidence type="ECO:0000256" key="1">
    <source>
        <dbReference type="ARBA" id="ARBA00022598"/>
    </source>
</evidence>
<dbReference type="InterPro" id="IPR012795">
    <property type="entry name" value="tRNA_Ile_lys_synt_N"/>
</dbReference>
<dbReference type="InterPro" id="IPR012094">
    <property type="entry name" value="tRNA_Ile_lys_synt"/>
</dbReference>
<dbReference type="OrthoDB" id="9807403at2"/>
<dbReference type="Pfam" id="PF01171">
    <property type="entry name" value="ATP_bind_3"/>
    <property type="match status" value="1"/>
</dbReference>
<keyword evidence="6" id="KW-0963">Cytoplasm</keyword>
<reference evidence="8 9" key="1">
    <citation type="submission" date="2019-04" db="EMBL/GenBank/DDBJ databases">
        <title>Draft genome sequence of Gemmobacter aestuarii sp. nov.</title>
        <authorList>
            <person name="Hameed A."/>
            <person name="Lin S.-Y."/>
            <person name="Shahina M."/>
            <person name="Lai W.-A."/>
            <person name="Young C.-C."/>
        </authorList>
    </citation>
    <scope>NUCLEOTIDE SEQUENCE [LARGE SCALE GENOMIC DNA]</scope>
    <source>
        <strain evidence="8 9">CC-PW-75</strain>
    </source>
</reference>
<dbReference type="HAMAP" id="MF_01161">
    <property type="entry name" value="tRNA_Ile_lys_synt"/>
    <property type="match status" value="1"/>
</dbReference>
<evidence type="ECO:0000313" key="8">
    <source>
        <dbReference type="EMBL" id="THD85021.1"/>
    </source>
</evidence>
<dbReference type="Gene3D" id="3.40.50.620">
    <property type="entry name" value="HUPs"/>
    <property type="match status" value="1"/>
</dbReference>
<dbReference type="Proteomes" id="UP000309450">
    <property type="component" value="Unassembled WGS sequence"/>
</dbReference>
<keyword evidence="4" id="KW-0067">ATP-binding</keyword>
<dbReference type="GO" id="GO:0032267">
    <property type="term" value="F:tRNA(Ile)-lysidine synthase activity"/>
    <property type="evidence" value="ECO:0007669"/>
    <property type="project" value="UniProtKB-EC"/>
</dbReference>
<dbReference type="GO" id="GO:0005524">
    <property type="term" value="F:ATP binding"/>
    <property type="evidence" value="ECO:0007669"/>
    <property type="project" value="UniProtKB-KW"/>
</dbReference>